<feature type="domain" description="F-box" evidence="1">
    <location>
        <begin position="28"/>
        <end position="65"/>
    </location>
</feature>
<dbReference type="Pfam" id="PF12937">
    <property type="entry name" value="F-box-like"/>
    <property type="match status" value="1"/>
</dbReference>
<dbReference type="Gene3D" id="1.20.1280.50">
    <property type="match status" value="1"/>
</dbReference>
<dbReference type="InterPro" id="IPR036047">
    <property type="entry name" value="F-box-like_dom_sf"/>
</dbReference>
<dbReference type="EMBL" id="MK500592">
    <property type="protein sequence ID" value="QBK93237.1"/>
    <property type="molecule type" value="Genomic_DNA"/>
</dbReference>
<name>A0A481ZBS2_9VIRU</name>
<dbReference type="SUPFAM" id="SSF81383">
    <property type="entry name" value="F-box domain"/>
    <property type="match status" value="1"/>
</dbReference>
<accession>A0A481ZBS2</accession>
<reference evidence="2" key="1">
    <citation type="journal article" date="2019" name="MBio">
        <title>Virus Genomes from Deep Sea Sediments Expand the Ocean Megavirome and Support Independent Origins of Viral Gigantism.</title>
        <authorList>
            <person name="Backstrom D."/>
            <person name="Yutin N."/>
            <person name="Jorgensen S.L."/>
            <person name="Dharamshi J."/>
            <person name="Homa F."/>
            <person name="Zaremba-Niedwiedzka K."/>
            <person name="Spang A."/>
            <person name="Wolf Y.I."/>
            <person name="Koonin E.V."/>
            <person name="Ettema T.J."/>
        </authorList>
    </citation>
    <scope>NUCLEOTIDE SEQUENCE</scope>
</reference>
<gene>
    <name evidence="2" type="ORF">LCPAC403_03710</name>
</gene>
<evidence type="ECO:0000259" key="1">
    <source>
        <dbReference type="Pfam" id="PF12937"/>
    </source>
</evidence>
<sequence length="282" mass="33518">MIKMTNSVDKILEKIHQQSSNLRNATPQIVQRIFSNLSVGKISQLCQTSHSFNFVCKEESLWKNKLRNDYGVEINSKRTWREEAKVVFLESEQFWETIDEDIDYFMTNGMDYMGDSKVENDLGDEAGDFVNKFEKDLVDHALREEKEFYAAKLIFRSFYNTDRYIDSLEDDGYYVNFIPLFEKLAELSPRGKISLKWVLGLNHIQEVKLTQIEDMYPLIDLTTIEHDTKEYKIQWKIYNRDLYFSIMNSLASLYMYHQDLFINDTTADQKDVMVMLNHWEDF</sequence>
<proteinExistence type="predicted"/>
<protein>
    <submittedName>
        <fullName evidence="2">F-box-like family protein</fullName>
    </submittedName>
</protein>
<organism evidence="2">
    <name type="scientific">Pithovirus LCPAC403</name>
    <dbReference type="NCBI Taxonomy" id="2506596"/>
    <lineage>
        <taxon>Viruses</taxon>
        <taxon>Pithoviruses</taxon>
    </lineage>
</organism>
<evidence type="ECO:0000313" key="2">
    <source>
        <dbReference type="EMBL" id="QBK93237.1"/>
    </source>
</evidence>
<dbReference type="InterPro" id="IPR001810">
    <property type="entry name" value="F-box_dom"/>
</dbReference>